<feature type="domain" description="3-dehydroquinate synthase C-terminal" evidence="20">
    <location>
        <begin position="179"/>
        <end position="320"/>
    </location>
</feature>
<evidence type="ECO:0000256" key="2">
    <source>
        <dbReference type="ARBA" id="ARBA00001911"/>
    </source>
</evidence>
<dbReference type="CDD" id="cd08195">
    <property type="entry name" value="DHQS"/>
    <property type="match status" value="1"/>
</dbReference>
<comment type="cofactor">
    <cofactor evidence="2 18">
        <name>NAD(+)</name>
        <dbReference type="ChEBI" id="CHEBI:57540"/>
    </cofactor>
</comment>
<dbReference type="PIRSF" id="PIRSF001455">
    <property type="entry name" value="DHQ_synth"/>
    <property type="match status" value="1"/>
</dbReference>
<evidence type="ECO:0000256" key="17">
    <source>
        <dbReference type="ARBA" id="ARBA00023285"/>
    </source>
</evidence>
<evidence type="ECO:0000256" key="6">
    <source>
        <dbReference type="ARBA" id="ARBA00005412"/>
    </source>
</evidence>
<evidence type="ECO:0000256" key="15">
    <source>
        <dbReference type="ARBA" id="ARBA00023141"/>
    </source>
</evidence>
<evidence type="ECO:0000256" key="5">
    <source>
        <dbReference type="ARBA" id="ARBA00004661"/>
    </source>
</evidence>
<dbReference type="GO" id="GO:0005737">
    <property type="term" value="C:cytoplasm"/>
    <property type="evidence" value="ECO:0007669"/>
    <property type="project" value="UniProtKB-SubCell"/>
</dbReference>
<sequence>MLEVVLSEKSYEIIIQRHALKKVAEWIQGLWKEKKIVLISDENVFPLYGLQIQKQLENYYDVVKYVVPANEKSKSLEMAAKLYDFLAKEQFTRSDGVIALGGGVVGDLAGFVASTYMRGIAFVQIPTSLLAQVDSSIGGKTAVNAPAAKNMIGTFAQPDGVLIDPETLNTLPEKRIQEGIAEVIKCGAIKDESLWDDLMKFNDVADLLSHSETVIEKALRVKKVVVEEDVFDRGSRLCLNFGHTIGHAIEQIAGYGQISHGEAVAIGMVQISRKAEKRNEMPKGTTAKLCAMNQKYHLPIFYEPWDEQALFQAITHDKKNRGKYLKIILLEKIGRAKIQSIPIEMIKDYLEKGE</sequence>
<dbReference type="STRING" id="150033.RV14_GL000533"/>
<evidence type="ECO:0000259" key="20">
    <source>
        <dbReference type="Pfam" id="PF24621"/>
    </source>
</evidence>
<name>A0A1L8WIF4_9ENTE</name>
<gene>
    <name evidence="18" type="primary">aroB</name>
    <name evidence="21" type="ORF">RV14_GL000533</name>
</gene>
<feature type="binding site" evidence="18">
    <location>
        <begin position="127"/>
        <end position="128"/>
    </location>
    <ligand>
        <name>NAD(+)</name>
        <dbReference type="ChEBI" id="CHEBI:57540"/>
    </ligand>
</feature>
<evidence type="ECO:0000256" key="18">
    <source>
        <dbReference type="HAMAP-Rule" id="MF_00110"/>
    </source>
</evidence>
<feature type="domain" description="3-dehydroquinate synthase N-terminal" evidence="19">
    <location>
        <begin position="65"/>
        <end position="177"/>
    </location>
</feature>
<evidence type="ECO:0000256" key="16">
    <source>
        <dbReference type="ARBA" id="ARBA00023239"/>
    </source>
</evidence>
<comment type="cofactor">
    <cofactor evidence="18">
        <name>Co(2+)</name>
        <dbReference type="ChEBI" id="CHEBI:48828"/>
    </cofactor>
    <cofactor evidence="18">
        <name>Zn(2+)</name>
        <dbReference type="ChEBI" id="CHEBI:29105"/>
    </cofactor>
    <text evidence="18">Binds 1 divalent metal cation per subunit. Can use either Co(2+) or Zn(2+).</text>
</comment>
<dbReference type="GO" id="GO:0009423">
    <property type="term" value="P:chorismate biosynthetic process"/>
    <property type="evidence" value="ECO:0007669"/>
    <property type="project" value="UniProtKB-UniRule"/>
</dbReference>
<dbReference type="GO" id="GO:0008652">
    <property type="term" value="P:amino acid biosynthetic process"/>
    <property type="evidence" value="ECO:0007669"/>
    <property type="project" value="UniProtKB-KW"/>
</dbReference>
<protein>
    <recommendedName>
        <fullName evidence="8 18">3-dehydroquinate synthase</fullName>
        <shortName evidence="18">DHQS</shortName>
        <ecNumber evidence="7 18">4.2.3.4</ecNumber>
    </recommendedName>
</protein>
<comment type="caution">
    <text evidence="18">Lacks conserved residue(s) required for the propagation of feature annotation.</text>
</comment>
<dbReference type="UniPathway" id="UPA00053">
    <property type="reaction ID" value="UER00085"/>
</dbReference>
<proteinExistence type="inferred from homology"/>
<comment type="subcellular location">
    <subcellularLocation>
        <location evidence="4 18">Cytoplasm</location>
    </subcellularLocation>
</comment>
<dbReference type="GO" id="GO:0000166">
    <property type="term" value="F:nucleotide binding"/>
    <property type="evidence" value="ECO:0007669"/>
    <property type="project" value="UniProtKB-KW"/>
</dbReference>
<dbReference type="GO" id="GO:0003856">
    <property type="term" value="F:3-dehydroquinate synthase activity"/>
    <property type="evidence" value="ECO:0007669"/>
    <property type="project" value="UniProtKB-UniRule"/>
</dbReference>
<comment type="function">
    <text evidence="18">Catalyzes the conversion of 3-deoxy-D-arabino-heptulosonate 7-phosphate (DAHP) to dehydroquinate (DHQ).</text>
</comment>
<keyword evidence="13 18" id="KW-0862">Zinc</keyword>
<feature type="binding site" evidence="18">
    <location>
        <position position="149"/>
    </location>
    <ligand>
        <name>NAD(+)</name>
        <dbReference type="ChEBI" id="CHEBI:57540"/>
    </ligand>
</feature>
<feature type="binding site" evidence="18">
    <location>
        <position position="140"/>
    </location>
    <ligand>
        <name>NAD(+)</name>
        <dbReference type="ChEBI" id="CHEBI:57540"/>
    </ligand>
</feature>
<evidence type="ECO:0000256" key="1">
    <source>
        <dbReference type="ARBA" id="ARBA00001393"/>
    </source>
</evidence>
<dbReference type="InterPro" id="IPR050071">
    <property type="entry name" value="Dehydroquinate_synthase"/>
</dbReference>
<dbReference type="InterPro" id="IPR056179">
    <property type="entry name" value="DHQS_C"/>
</dbReference>
<dbReference type="PANTHER" id="PTHR43622">
    <property type="entry name" value="3-DEHYDROQUINATE SYNTHASE"/>
    <property type="match status" value="1"/>
</dbReference>
<reference evidence="21 22" key="1">
    <citation type="submission" date="2014-12" db="EMBL/GenBank/DDBJ databases">
        <title>Draft genome sequences of 29 type strains of Enterococci.</title>
        <authorList>
            <person name="Zhong Z."/>
            <person name="Sun Z."/>
            <person name="Liu W."/>
            <person name="Zhang W."/>
            <person name="Zhang H."/>
        </authorList>
    </citation>
    <scope>NUCLEOTIDE SEQUENCE [LARGE SCALE GENOMIC DNA]</scope>
    <source>
        <strain evidence="21 22">DSM 15687</strain>
    </source>
</reference>
<dbReference type="AlphaFoldDB" id="A0A1L8WIF4"/>
<dbReference type="Gene3D" id="1.20.1090.10">
    <property type="entry name" value="Dehydroquinate synthase-like - alpha domain"/>
    <property type="match status" value="1"/>
</dbReference>
<dbReference type="HAMAP" id="MF_00110">
    <property type="entry name" value="DHQ_synthase"/>
    <property type="match status" value="1"/>
</dbReference>
<feature type="binding site" evidence="18">
    <location>
        <position position="260"/>
    </location>
    <ligand>
        <name>Zn(2+)</name>
        <dbReference type="ChEBI" id="CHEBI:29105"/>
    </ligand>
</feature>
<keyword evidence="9 18" id="KW-0963">Cytoplasm</keyword>
<evidence type="ECO:0000256" key="10">
    <source>
        <dbReference type="ARBA" id="ARBA00022605"/>
    </source>
</evidence>
<dbReference type="RefSeq" id="WP_071855709.1">
    <property type="nucleotide sequence ID" value="NZ_JBCLRY010000004.1"/>
</dbReference>
<dbReference type="InterPro" id="IPR030963">
    <property type="entry name" value="DHQ_synth_fam"/>
</dbReference>
<comment type="pathway">
    <text evidence="5 18">Metabolic intermediate biosynthesis; chorismate biosynthesis; chorismate from D-erythrose 4-phosphate and phosphoenolpyruvate: step 2/7.</text>
</comment>
<dbReference type="Pfam" id="PF24621">
    <property type="entry name" value="DHQS_C"/>
    <property type="match status" value="1"/>
</dbReference>
<evidence type="ECO:0000256" key="14">
    <source>
        <dbReference type="ARBA" id="ARBA00023027"/>
    </source>
</evidence>
<evidence type="ECO:0000256" key="9">
    <source>
        <dbReference type="ARBA" id="ARBA00022490"/>
    </source>
</evidence>
<dbReference type="PANTHER" id="PTHR43622:SF7">
    <property type="entry name" value="3-DEHYDROQUINATE SYNTHASE, CHLOROPLASTIC"/>
    <property type="match status" value="1"/>
</dbReference>
<evidence type="ECO:0000256" key="8">
    <source>
        <dbReference type="ARBA" id="ARBA00017684"/>
    </source>
</evidence>
<evidence type="ECO:0000256" key="4">
    <source>
        <dbReference type="ARBA" id="ARBA00004496"/>
    </source>
</evidence>
<feature type="binding site" evidence="18">
    <location>
        <position position="182"/>
    </location>
    <ligand>
        <name>Zn(2+)</name>
        <dbReference type="ChEBI" id="CHEBI:29105"/>
    </ligand>
</feature>
<organism evidence="21 22">
    <name type="scientific">Enterococcus ratti</name>
    <dbReference type="NCBI Taxonomy" id="150033"/>
    <lineage>
        <taxon>Bacteria</taxon>
        <taxon>Bacillati</taxon>
        <taxon>Bacillota</taxon>
        <taxon>Bacilli</taxon>
        <taxon>Lactobacillales</taxon>
        <taxon>Enterococcaceae</taxon>
        <taxon>Enterococcus</taxon>
    </lineage>
</organism>
<keyword evidence="11 18" id="KW-0479">Metal-binding</keyword>
<evidence type="ECO:0000313" key="21">
    <source>
        <dbReference type="EMBL" id="OJG80791.1"/>
    </source>
</evidence>
<keyword evidence="16 18" id="KW-0456">Lyase</keyword>
<dbReference type="Gene3D" id="3.40.50.1970">
    <property type="match status" value="1"/>
</dbReference>
<evidence type="ECO:0000256" key="12">
    <source>
        <dbReference type="ARBA" id="ARBA00022741"/>
    </source>
</evidence>
<feature type="binding site" evidence="18">
    <location>
        <begin position="103"/>
        <end position="107"/>
    </location>
    <ligand>
        <name>NAD(+)</name>
        <dbReference type="ChEBI" id="CHEBI:57540"/>
    </ligand>
</feature>
<evidence type="ECO:0000259" key="19">
    <source>
        <dbReference type="Pfam" id="PF01761"/>
    </source>
</evidence>
<keyword evidence="22" id="KW-1185">Reference proteome</keyword>
<feature type="binding site" evidence="18">
    <location>
        <position position="243"/>
    </location>
    <ligand>
        <name>Zn(2+)</name>
        <dbReference type="ChEBI" id="CHEBI:29105"/>
    </ligand>
</feature>
<comment type="similarity">
    <text evidence="6 18">Belongs to the sugar phosphate cyclases superfamily. Dehydroquinate synthase family.</text>
</comment>
<dbReference type="Proteomes" id="UP000182152">
    <property type="component" value="Unassembled WGS sequence"/>
</dbReference>
<feature type="binding site" evidence="18">
    <location>
        <begin position="167"/>
        <end position="170"/>
    </location>
    <ligand>
        <name>NAD(+)</name>
        <dbReference type="ChEBI" id="CHEBI:57540"/>
    </ligand>
</feature>
<dbReference type="EC" id="4.2.3.4" evidence="7 18"/>
<keyword evidence="14 18" id="KW-0520">NAD</keyword>
<comment type="catalytic activity">
    <reaction evidence="1 18">
        <text>7-phospho-2-dehydro-3-deoxy-D-arabino-heptonate = 3-dehydroquinate + phosphate</text>
        <dbReference type="Rhea" id="RHEA:21968"/>
        <dbReference type="ChEBI" id="CHEBI:32364"/>
        <dbReference type="ChEBI" id="CHEBI:43474"/>
        <dbReference type="ChEBI" id="CHEBI:58394"/>
        <dbReference type="EC" id="4.2.3.4"/>
    </reaction>
</comment>
<keyword evidence="17 18" id="KW-0170">Cobalt</keyword>
<evidence type="ECO:0000256" key="11">
    <source>
        <dbReference type="ARBA" id="ARBA00022723"/>
    </source>
</evidence>
<dbReference type="InterPro" id="IPR016037">
    <property type="entry name" value="DHQ_synth_AroB"/>
</dbReference>
<evidence type="ECO:0000256" key="13">
    <source>
        <dbReference type="ARBA" id="ARBA00022833"/>
    </source>
</evidence>
<dbReference type="InterPro" id="IPR030960">
    <property type="entry name" value="DHQS/DOIS_N"/>
</dbReference>
<evidence type="ECO:0000313" key="22">
    <source>
        <dbReference type="Proteomes" id="UP000182152"/>
    </source>
</evidence>
<evidence type="ECO:0000256" key="7">
    <source>
        <dbReference type="ARBA" id="ARBA00013031"/>
    </source>
</evidence>
<comment type="cofactor">
    <cofactor evidence="3">
        <name>Zn(2+)</name>
        <dbReference type="ChEBI" id="CHEBI:29105"/>
    </cofactor>
</comment>
<comment type="caution">
    <text evidence="21">The sequence shown here is derived from an EMBL/GenBank/DDBJ whole genome shotgun (WGS) entry which is preliminary data.</text>
</comment>
<dbReference type="OrthoDB" id="9806583at2"/>
<dbReference type="SUPFAM" id="SSF56796">
    <property type="entry name" value="Dehydroquinate synthase-like"/>
    <property type="match status" value="1"/>
</dbReference>
<accession>A0A1L8WIF4</accession>
<keyword evidence="12 18" id="KW-0547">Nucleotide-binding</keyword>
<dbReference type="GO" id="GO:0009073">
    <property type="term" value="P:aromatic amino acid family biosynthetic process"/>
    <property type="evidence" value="ECO:0007669"/>
    <property type="project" value="UniProtKB-KW"/>
</dbReference>
<dbReference type="EMBL" id="JXLB01000013">
    <property type="protein sequence ID" value="OJG80791.1"/>
    <property type="molecule type" value="Genomic_DNA"/>
</dbReference>
<dbReference type="NCBIfam" id="TIGR01357">
    <property type="entry name" value="aroB"/>
    <property type="match status" value="1"/>
</dbReference>
<dbReference type="Pfam" id="PF01761">
    <property type="entry name" value="DHQ_synthase"/>
    <property type="match status" value="1"/>
</dbReference>
<keyword evidence="10 18" id="KW-0028">Amino-acid biosynthesis</keyword>
<keyword evidence="15 18" id="KW-0057">Aromatic amino acid biosynthesis</keyword>
<dbReference type="GO" id="GO:0046872">
    <property type="term" value="F:metal ion binding"/>
    <property type="evidence" value="ECO:0007669"/>
    <property type="project" value="UniProtKB-KW"/>
</dbReference>
<dbReference type="FunFam" id="3.40.50.1970:FF:000007">
    <property type="entry name" value="Pentafunctional AROM polypeptide"/>
    <property type="match status" value="1"/>
</dbReference>
<evidence type="ECO:0000256" key="3">
    <source>
        <dbReference type="ARBA" id="ARBA00001947"/>
    </source>
</evidence>